<keyword evidence="3" id="KW-0378">Hydrolase</keyword>
<feature type="region of interest" description="Disordered" evidence="5">
    <location>
        <begin position="1"/>
        <end position="23"/>
    </location>
</feature>
<evidence type="ECO:0000313" key="6">
    <source>
        <dbReference type="EMBL" id="MBE9039729.1"/>
    </source>
</evidence>
<dbReference type="SMART" id="SM00191">
    <property type="entry name" value="Int_alpha"/>
    <property type="match status" value="7"/>
</dbReference>
<feature type="compositionally biased region" description="Basic and acidic residues" evidence="5">
    <location>
        <begin position="9"/>
        <end position="23"/>
    </location>
</feature>
<evidence type="ECO:0000256" key="2">
    <source>
        <dbReference type="ARBA" id="ARBA00022737"/>
    </source>
</evidence>
<keyword evidence="7" id="KW-1185">Reference proteome</keyword>
<dbReference type="PANTHER" id="PTHR23221">
    <property type="entry name" value="GLYCOSYLPHOSPHATIDYLINOSITOL PHOSPHOLIPASE D"/>
    <property type="match status" value="1"/>
</dbReference>
<dbReference type="EMBL" id="JADEXN010000027">
    <property type="protein sequence ID" value="MBE9039729.1"/>
    <property type="molecule type" value="Genomic_DNA"/>
</dbReference>
<dbReference type="Proteomes" id="UP000621799">
    <property type="component" value="Unassembled WGS sequence"/>
</dbReference>
<proteinExistence type="predicted"/>
<comment type="caution">
    <text evidence="6">The sequence shown here is derived from an EMBL/GenBank/DDBJ whole genome shotgun (WGS) entry which is preliminary data.</text>
</comment>
<dbReference type="InterPro" id="IPR011049">
    <property type="entry name" value="Serralysin-like_metalloprot_C"/>
</dbReference>
<dbReference type="PRINTS" id="PR00313">
    <property type="entry name" value="CABNDNGRPT"/>
</dbReference>
<evidence type="ECO:0000256" key="3">
    <source>
        <dbReference type="ARBA" id="ARBA00022801"/>
    </source>
</evidence>
<keyword evidence="4" id="KW-0325">Glycoprotein</keyword>
<reference evidence="6" key="1">
    <citation type="submission" date="2020-10" db="EMBL/GenBank/DDBJ databases">
        <authorList>
            <person name="Castelo-Branco R."/>
            <person name="Eusebio N."/>
            <person name="Adriana R."/>
            <person name="Vieira A."/>
            <person name="Brugerolle De Fraissinette N."/>
            <person name="Rezende De Castro R."/>
            <person name="Schneider M.P."/>
            <person name="Vasconcelos V."/>
            <person name="Leao P.N."/>
        </authorList>
    </citation>
    <scope>NUCLEOTIDE SEQUENCE</scope>
    <source>
        <strain evidence="6">LEGE 11467</strain>
    </source>
</reference>
<keyword evidence="1" id="KW-0732">Signal</keyword>
<dbReference type="Gene3D" id="2.130.10.130">
    <property type="entry name" value="Integrin alpha, N-terminal"/>
    <property type="match status" value="3"/>
</dbReference>
<evidence type="ECO:0000256" key="4">
    <source>
        <dbReference type="ARBA" id="ARBA00023180"/>
    </source>
</evidence>
<dbReference type="PANTHER" id="PTHR23221:SF7">
    <property type="entry name" value="PHOSPHATIDYLINOSITOL-GLYCAN-SPECIFIC PHOSPHOLIPASE D"/>
    <property type="match status" value="1"/>
</dbReference>
<sequence>MSVGTKEFSTGRRAEVGGRAERVRKGLGKSTKIQKDYTIVTNTLNLSDLNGSNGFVINGINASDFSGYSVNNAGDINGDGFDDILIGARSADPNGKDFAGESYVVFGRNGGFNSSLELSSLNGRNGFVINGIDANDFSGFSVSSAGDVNGDGFDDILIGARGADPNGRTSAGESYVVFGGNRSFDASFELSSLDGSNGFLLNGIDLDDRSGNSVSSAGDVNGDGFDDLIIGARWADPNGKNFAGESYVAFGSNSGFGTSLDLSSLDGNNGFVLNGIDTSDVSGVSVSGAGDVNGDGFDDVIIGASLADPNGRTSAGESYVVFGGNSGFGASLDLSSLDGSNGFVLQGAFRSDFSGDSVSSAGDINGDGFDDLIIGARLADPNNRSSDAGESYVVFGGNSGFGASLDLSGLNGSNGFTINGIDRSDFSGVAVSGAGDVNGDGYDDLIIGARGADPNGNSGAGESYVVFGGSSGFGASLDLSSLNGSNGFTINGIDVDDFSGYSVSGGGDVNDDGYDDLIVGAAFADPNGESAAGESYVVFGFQTFVATSSDDDLFLNGNDNTLHALPGNDTVRARGGDDEVFGNDGNDKLFGQNGADTLDGGADNDTVNGGNGNDLLIGGVGNDRLNGGFENDTLIGVDESSSNPGLGDRDFLNGQNGADLFVLGNASTAFYDDDGIAVADGNVSRALIRDLDVGVDRIQLHGSASDYGLRESASGNTNIFFQPQGQVRDLIGIVRNTTGLDLSDSSTFVFV</sequence>
<dbReference type="Pfam" id="PF00353">
    <property type="entry name" value="HemolysinCabind"/>
    <property type="match status" value="2"/>
</dbReference>
<dbReference type="InterPro" id="IPR001343">
    <property type="entry name" value="Hemolysn_Ca-bd"/>
</dbReference>
<gene>
    <name evidence="6" type="ORF">IQ235_02845</name>
</gene>
<dbReference type="InterPro" id="IPR028994">
    <property type="entry name" value="Integrin_alpha_N"/>
</dbReference>
<name>A0A928Z7R1_9CYAN</name>
<keyword evidence="2" id="KW-0677">Repeat</keyword>
<dbReference type="GO" id="GO:0005509">
    <property type="term" value="F:calcium ion binding"/>
    <property type="evidence" value="ECO:0007669"/>
    <property type="project" value="InterPro"/>
</dbReference>
<dbReference type="PROSITE" id="PS00330">
    <property type="entry name" value="HEMOLYSIN_CALCIUM"/>
    <property type="match status" value="1"/>
</dbReference>
<dbReference type="SUPFAM" id="SSF51120">
    <property type="entry name" value="beta-Roll"/>
    <property type="match status" value="1"/>
</dbReference>
<dbReference type="Gene3D" id="2.150.10.10">
    <property type="entry name" value="Serralysin-like metalloprotease, C-terminal"/>
    <property type="match status" value="1"/>
</dbReference>
<evidence type="ECO:0000313" key="7">
    <source>
        <dbReference type="Proteomes" id="UP000621799"/>
    </source>
</evidence>
<protein>
    <submittedName>
        <fullName evidence="6">FG-GAP repeat protein</fullName>
    </submittedName>
</protein>
<dbReference type="InterPro" id="IPR013519">
    <property type="entry name" value="Int_alpha_beta-p"/>
</dbReference>
<organism evidence="6 7">
    <name type="scientific">Zarconia navalis LEGE 11467</name>
    <dbReference type="NCBI Taxonomy" id="1828826"/>
    <lineage>
        <taxon>Bacteria</taxon>
        <taxon>Bacillati</taxon>
        <taxon>Cyanobacteriota</taxon>
        <taxon>Cyanophyceae</taxon>
        <taxon>Oscillatoriophycideae</taxon>
        <taxon>Oscillatoriales</taxon>
        <taxon>Oscillatoriales incertae sedis</taxon>
        <taxon>Zarconia</taxon>
        <taxon>Zarconia navalis</taxon>
    </lineage>
</organism>
<dbReference type="InterPro" id="IPR018511">
    <property type="entry name" value="Hemolysin-typ_Ca-bd_CS"/>
</dbReference>
<dbReference type="GO" id="GO:0016787">
    <property type="term" value="F:hydrolase activity"/>
    <property type="evidence" value="ECO:0007669"/>
    <property type="project" value="UniProtKB-KW"/>
</dbReference>
<dbReference type="SUPFAM" id="SSF69318">
    <property type="entry name" value="Integrin alpha N-terminal domain"/>
    <property type="match status" value="1"/>
</dbReference>
<dbReference type="AlphaFoldDB" id="A0A928Z7R1"/>
<accession>A0A928Z7R1</accession>
<dbReference type="PROSITE" id="PS51470">
    <property type="entry name" value="FG_GAP"/>
    <property type="match status" value="1"/>
</dbReference>
<dbReference type="Pfam" id="PF01839">
    <property type="entry name" value="FG-GAP"/>
    <property type="match status" value="7"/>
</dbReference>
<evidence type="ECO:0000256" key="1">
    <source>
        <dbReference type="ARBA" id="ARBA00022729"/>
    </source>
</evidence>
<dbReference type="InterPro" id="IPR013517">
    <property type="entry name" value="FG-GAP"/>
</dbReference>
<evidence type="ECO:0000256" key="5">
    <source>
        <dbReference type="SAM" id="MobiDB-lite"/>
    </source>
</evidence>